<organism evidence="2 3">
    <name type="scientific">Candidatus Caccoplasma merdipullorum</name>
    <dbReference type="NCBI Taxonomy" id="2840718"/>
    <lineage>
        <taxon>Bacteria</taxon>
        <taxon>Pseudomonadati</taxon>
        <taxon>Bacteroidota</taxon>
        <taxon>Bacteroidia</taxon>
        <taxon>Bacteroidales</taxon>
        <taxon>Bacteroidaceae</taxon>
        <taxon>Bacteroidaceae incertae sedis</taxon>
        <taxon>Candidatus Caccoplasma</taxon>
    </lineage>
</organism>
<evidence type="ECO:0000313" key="2">
    <source>
        <dbReference type="EMBL" id="MBO8438773.1"/>
    </source>
</evidence>
<comment type="caution">
    <text evidence="2">The sequence shown here is derived from an EMBL/GenBank/DDBJ whole genome shotgun (WGS) entry which is preliminary data.</text>
</comment>
<dbReference type="Proteomes" id="UP000823636">
    <property type="component" value="Unassembled WGS sequence"/>
</dbReference>
<gene>
    <name evidence="2" type="ORF">IAC54_07755</name>
</gene>
<protein>
    <recommendedName>
        <fullName evidence="4">Outer membrane protein beta-barrel domain-containing protein</fullName>
    </recommendedName>
</protein>
<keyword evidence="1" id="KW-0732">Signal</keyword>
<feature type="signal peptide" evidence="1">
    <location>
        <begin position="1"/>
        <end position="21"/>
    </location>
</feature>
<name>A0A9D9H8H8_9BACT</name>
<reference evidence="2" key="2">
    <citation type="journal article" date="2021" name="PeerJ">
        <title>Extensive microbial diversity within the chicken gut microbiome revealed by metagenomics and culture.</title>
        <authorList>
            <person name="Gilroy R."/>
            <person name="Ravi A."/>
            <person name="Getino M."/>
            <person name="Pursley I."/>
            <person name="Horton D.L."/>
            <person name="Alikhan N.F."/>
            <person name="Baker D."/>
            <person name="Gharbi K."/>
            <person name="Hall N."/>
            <person name="Watson M."/>
            <person name="Adriaenssens E.M."/>
            <person name="Foster-Nyarko E."/>
            <person name="Jarju S."/>
            <person name="Secka A."/>
            <person name="Antonio M."/>
            <person name="Oren A."/>
            <person name="Chaudhuri R.R."/>
            <person name="La Ragione R."/>
            <person name="Hildebrand F."/>
            <person name="Pallen M.J."/>
        </authorList>
    </citation>
    <scope>NUCLEOTIDE SEQUENCE</scope>
    <source>
        <strain evidence="2">G3-4614</strain>
    </source>
</reference>
<sequence>MKKIAILFSFFSLLVAFPANAQKWINKSSIYMSSIPESTTNKTDHKSGYQGELNFGYVVNGDYSRPFIESIHGFNMSGYAFAGVGFGLQYAYNEKWNGIGIPLFVNLKGMYPVSEDFSPYITLSLGYNFLTSFGGEVYQWYLDGPGGFYNDLGVGIKYKAFNLSLGMQVQNFKMNSEEISDPYNPRTVHELFYADGTYEEGEEISKLKNVGFYVKFGVMF</sequence>
<accession>A0A9D9H8H8</accession>
<dbReference type="EMBL" id="JADIMW010000081">
    <property type="protein sequence ID" value="MBO8438773.1"/>
    <property type="molecule type" value="Genomic_DNA"/>
</dbReference>
<dbReference type="AlphaFoldDB" id="A0A9D9H8H8"/>
<evidence type="ECO:0000313" key="3">
    <source>
        <dbReference type="Proteomes" id="UP000823636"/>
    </source>
</evidence>
<evidence type="ECO:0008006" key="4">
    <source>
        <dbReference type="Google" id="ProtNLM"/>
    </source>
</evidence>
<proteinExistence type="predicted"/>
<reference evidence="2" key="1">
    <citation type="submission" date="2020-10" db="EMBL/GenBank/DDBJ databases">
        <authorList>
            <person name="Gilroy R."/>
        </authorList>
    </citation>
    <scope>NUCLEOTIDE SEQUENCE</scope>
    <source>
        <strain evidence="2">G3-4614</strain>
    </source>
</reference>
<feature type="chain" id="PRO_5039134141" description="Outer membrane protein beta-barrel domain-containing protein" evidence="1">
    <location>
        <begin position="22"/>
        <end position="220"/>
    </location>
</feature>
<evidence type="ECO:0000256" key="1">
    <source>
        <dbReference type="SAM" id="SignalP"/>
    </source>
</evidence>